<evidence type="ECO:0000313" key="2">
    <source>
        <dbReference type="Proteomes" id="UP000479710"/>
    </source>
</evidence>
<organism evidence="1 2">
    <name type="scientific">Oryza meyeriana var. granulata</name>
    <dbReference type="NCBI Taxonomy" id="110450"/>
    <lineage>
        <taxon>Eukaryota</taxon>
        <taxon>Viridiplantae</taxon>
        <taxon>Streptophyta</taxon>
        <taxon>Embryophyta</taxon>
        <taxon>Tracheophyta</taxon>
        <taxon>Spermatophyta</taxon>
        <taxon>Magnoliopsida</taxon>
        <taxon>Liliopsida</taxon>
        <taxon>Poales</taxon>
        <taxon>Poaceae</taxon>
        <taxon>BOP clade</taxon>
        <taxon>Oryzoideae</taxon>
        <taxon>Oryzeae</taxon>
        <taxon>Oryzinae</taxon>
        <taxon>Oryza</taxon>
        <taxon>Oryza meyeriana</taxon>
    </lineage>
</organism>
<proteinExistence type="predicted"/>
<accession>A0A6G1EAE9</accession>
<dbReference type="Proteomes" id="UP000479710">
    <property type="component" value="Unassembled WGS sequence"/>
</dbReference>
<keyword evidence="2" id="KW-1185">Reference proteome</keyword>
<dbReference type="EMBL" id="SPHZ02000004">
    <property type="protein sequence ID" value="KAF0921750.1"/>
    <property type="molecule type" value="Genomic_DNA"/>
</dbReference>
<evidence type="ECO:0000313" key="1">
    <source>
        <dbReference type="EMBL" id="KAF0921750.1"/>
    </source>
</evidence>
<sequence length="64" mass="7133">MGTHSQLEPTCQRKKGDAVWMALSRNWAWVAESRGVVYGRPGHGAHMPVTRFMCTMGRVTGSTR</sequence>
<comment type="caution">
    <text evidence="1">The sequence shown here is derived from an EMBL/GenBank/DDBJ whole genome shotgun (WGS) entry which is preliminary data.</text>
</comment>
<dbReference type="AlphaFoldDB" id="A0A6G1EAE9"/>
<reference evidence="1 2" key="1">
    <citation type="submission" date="2019-11" db="EMBL/GenBank/DDBJ databases">
        <title>Whole genome sequence of Oryza granulata.</title>
        <authorList>
            <person name="Li W."/>
        </authorList>
    </citation>
    <scope>NUCLEOTIDE SEQUENCE [LARGE SCALE GENOMIC DNA]</scope>
    <source>
        <strain evidence="2">cv. Menghai</strain>
        <tissue evidence="1">Leaf</tissue>
    </source>
</reference>
<name>A0A6G1EAE9_9ORYZ</name>
<protein>
    <submittedName>
        <fullName evidence="1">Uncharacterized protein</fullName>
    </submittedName>
</protein>
<gene>
    <name evidence="1" type="ORF">E2562_017017</name>
</gene>